<proteinExistence type="predicted"/>
<dbReference type="InterPro" id="IPR017850">
    <property type="entry name" value="Alkaline_phosphatase_core_sf"/>
</dbReference>
<dbReference type="CDD" id="cd16021">
    <property type="entry name" value="ALP_like"/>
    <property type="match status" value="1"/>
</dbReference>
<protein>
    <submittedName>
        <fullName evidence="3">Uncharacterized protein LOC108557171 isoform X1</fullName>
    </submittedName>
</protein>
<name>A0ABM1M3C9_NICVS</name>
<dbReference type="PANTHER" id="PTHR10974:SF9">
    <property type="entry name" value="DUF229 DOMAIN CONTAINING PROTEIN-RELATED"/>
    <property type="match status" value="1"/>
</dbReference>
<dbReference type="RefSeq" id="XP_017769079.1">
    <property type="nucleotide sequence ID" value="XM_017913590.1"/>
</dbReference>
<keyword evidence="1" id="KW-0472">Membrane</keyword>
<feature type="transmembrane region" description="Helical" evidence="1">
    <location>
        <begin position="35"/>
        <end position="51"/>
    </location>
</feature>
<evidence type="ECO:0000256" key="1">
    <source>
        <dbReference type="SAM" id="Phobius"/>
    </source>
</evidence>
<organism evidence="2 3">
    <name type="scientific">Nicrophorus vespilloides</name>
    <name type="common">Boreal carrion beetle</name>
    <dbReference type="NCBI Taxonomy" id="110193"/>
    <lineage>
        <taxon>Eukaryota</taxon>
        <taxon>Metazoa</taxon>
        <taxon>Ecdysozoa</taxon>
        <taxon>Arthropoda</taxon>
        <taxon>Hexapoda</taxon>
        <taxon>Insecta</taxon>
        <taxon>Pterygota</taxon>
        <taxon>Neoptera</taxon>
        <taxon>Endopterygota</taxon>
        <taxon>Coleoptera</taxon>
        <taxon>Polyphaga</taxon>
        <taxon>Staphyliniformia</taxon>
        <taxon>Silphidae</taxon>
        <taxon>Nicrophorinae</taxon>
        <taxon>Nicrophorus</taxon>
    </lineage>
</organism>
<accession>A0ABM1M3C9</accession>
<dbReference type="Pfam" id="PF02995">
    <property type="entry name" value="DUF229"/>
    <property type="match status" value="1"/>
</dbReference>
<sequence>MRVLKMEKTRDFSVRIFREYTKCTMQDLKLISDKIVFVILLSFCGMVYMGYKFSLVSNYYTYPPAYALNYSDFILYNSKCRIPKVDPFNMEVKGFYKKKSYVSCSKLELLTYVTKDVNHTSAKIHIKRDLVKSYSSNGVNCCYQNVSRGDKNIDNTISLSKCVDFNGEVNLSKKAVLVKCLNKATKKEVYSNVHMPVIITSKEKAKIAKHDKSSRPLSVLIVGVDSVSRLNMMRDLPKTRSFLNTNGWIEMQGYNKIGDNTFPNLMAILTGREKDNAYDACDPTVTGKLDSCNFIWSDYGKFNYITGYAEDSADISTFNYLKKGFKEEPVDYYYRSFIIASEKKMKTVTVDAMKYCSGPETAGERILHAAQDFAISLNNTPHFGFFWMNSFSHNMLNSISRMDDKLRKFFTEINAAGVTDNSIIIFISDHGLRFGKILRTYTGWLEERLPMFYIWTPPWFREIYPVEYENLQANSLKLTNPYDLHMTLQDILTYSGANHSIVQSRGCPKCKSLFKEIEFERSCEDASIDWHWCSCADYKSIDSENETVQKAAQCIIDGIHKSLAVPEAKKCAKFKVKKIMSSRISTSADNWYKNDTYFLIVLETSPSAIFEATVKYDRTSESDPFILQSGISRLDHYGSRSDCVKKGNLKTICYCP</sequence>
<keyword evidence="2" id="KW-1185">Reference proteome</keyword>
<dbReference type="PANTHER" id="PTHR10974">
    <property type="entry name" value="FI08016P-RELATED"/>
    <property type="match status" value="1"/>
</dbReference>
<evidence type="ECO:0000313" key="3">
    <source>
        <dbReference type="RefSeq" id="XP_017769079.1"/>
    </source>
</evidence>
<evidence type="ECO:0000313" key="2">
    <source>
        <dbReference type="Proteomes" id="UP000695000"/>
    </source>
</evidence>
<dbReference type="InterPro" id="IPR004245">
    <property type="entry name" value="DUF229"/>
</dbReference>
<keyword evidence="1" id="KW-1133">Transmembrane helix</keyword>
<dbReference type="Proteomes" id="UP000695000">
    <property type="component" value="Unplaced"/>
</dbReference>
<dbReference type="GeneID" id="108557171"/>
<keyword evidence="1" id="KW-0812">Transmembrane</keyword>
<dbReference type="SUPFAM" id="SSF53649">
    <property type="entry name" value="Alkaline phosphatase-like"/>
    <property type="match status" value="1"/>
</dbReference>
<reference evidence="3" key="1">
    <citation type="submission" date="2025-08" db="UniProtKB">
        <authorList>
            <consortium name="RefSeq"/>
        </authorList>
    </citation>
    <scope>IDENTIFICATION</scope>
    <source>
        <tissue evidence="3">Whole Larva</tissue>
    </source>
</reference>
<dbReference type="Gene3D" id="3.40.720.10">
    <property type="entry name" value="Alkaline Phosphatase, subunit A"/>
    <property type="match status" value="1"/>
</dbReference>
<gene>
    <name evidence="3" type="primary">LOC108557171</name>
</gene>